<gene>
    <name evidence="1" type="ORF">KXQ929_LOCUS49191</name>
</gene>
<evidence type="ECO:0000313" key="2">
    <source>
        <dbReference type="Proteomes" id="UP000663868"/>
    </source>
</evidence>
<reference evidence="1" key="1">
    <citation type="submission" date="2021-02" db="EMBL/GenBank/DDBJ databases">
        <authorList>
            <person name="Nowell W R."/>
        </authorList>
    </citation>
    <scope>NUCLEOTIDE SEQUENCE</scope>
</reference>
<name>A0A820M3Z2_9BILA</name>
<accession>A0A820M3Z2</accession>
<comment type="caution">
    <text evidence="1">The sequence shown here is derived from an EMBL/GenBank/DDBJ whole genome shotgun (WGS) entry which is preliminary data.</text>
</comment>
<organism evidence="1 2">
    <name type="scientific">Adineta steineri</name>
    <dbReference type="NCBI Taxonomy" id="433720"/>
    <lineage>
        <taxon>Eukaryota</taxon>
        <taxon>Metazoa</taxon>
        <taxon>Spiralia</taxon>
        <taxon>Gnathifera</taxon>
        <taxon>Rotifera</taxon>
        <taxon>Eurotatoria</taxon>
        <taxon>Bdelloidea</taxon>
        <taxon>Adinetida</taxon>
        <taxon>Adinetidae</taxon>
        <taxon>Adineta</taxon>
    </lineage>
</organism>
<dbReference type="Proteomes" id="UP000663868">
    <property type="component" value="Unassembled WGS sequence"/>
</dbReference>
<evidence type="ECO:0000313" key="1">
    <source>
        <dbReference type="EMBL" id="CAF4367866.1"/>
    </source>
</evidence>
<sequence length="80" mass="9181">MLRQTVWGNALFSVDTYWYTSDPPVNYNYNPTINPHDVNLIFYPHSYQPNNDTTCSCKINPTTCNVLSSVTYANETVNKI</sequence>
<protein>
    <submittedName>
        <fullName evidence="1">Uncharacterized protein</fullName>
    </submittedName>
</protein>
<dbReference type="EMBL" id="CAJOBB010020483">
    <property type="protein sequence ID" value="CAF4367866.1"/>
    <property type="molecule type" value="Genomic_DNA"/>
</dbReference>
<dbReference type="AlphaFoldDB" id="A0A820M3Z2"/>
<proteinExistence type="predicted"/>